<evidence type="ECO:0008006" key="5">
    <source>
        <dbReference type="Google" id="ProtNLM"/>
    </source>
</evidence>
<feature type="compositionally biased region" description="Pro residues" evidence="2">
    <location>
        <begin position="705"/>
        <end position="720"/>
    </location>
</feature>
<dbReference type="EMBL" id="MU157879">
    <property type="protein sequence ID" value="KAF9525780.1"/>
    <property type="molecule type" value="Genomic_DNA"/>
</dbReference>
<feature type="compositionally biased region" description="Low complexity" evidence="2">
    <location>
        <begin position="1395"/>
        <end position="1405"/>
    </location>
</feature>
<feature type="compositionally biased region" description="Basic and acidic residues" evidence="2">
    <location>
        <begin position="840"/>
        <end position="850"/>
    </location>
</feature>
<dbReference type="PANTHER" id="PTHR13037">
    <property type="entry name" value="FORMIN"/>
    <property type="match status" value="1"/>
</dbReference>
<evidence type="ECO:0000313" key="4">
    <source>
        <dbReference type="Proteomes" id="UP000807306"/>
    </source>
</evidence>
<feature type="compositionally biased region" description="Polar residues" evidence="2">
    <location>
        <begin position="465"/>
        <end position="475"/>
    </location>
</feature>
<feature type="compositionally biased region" description="Polar residues" evidence="2">
    <location>
        <begin position="1259"/>
        <end position="1269"/>
    </location>
</feature>
<feature type="compositionally biased region" description="Polar residues" evidence="2">
    <location>
        <begin position="1420"/>
        <end position="1468"/>
    </location>
</feature>
<feature type="region of interest" description="Disordered" evidence="2">
    <location>
        <begin position="840"/>
        <end position="922"/>
    </location>
</feature>
<feature type="compositionally biased region" description="Gly residues" evidence="2">
    <location>
        <begin position="1495"/>
        <end position="1506"/>
    </location>
</feature>
<keyword evidence="4" id="KW-1185">Reference proteome</keyword>
<proteinExistence type="predicted"/>
<feature type="region of interest" description="Disordered" evidence="2">
    <location>
        <begin position="440"/>
        <end position="475"/>
    </location>
</feature>
<evidence type="ECO:0000256" key="2">
    <source>
        <dbReference type="SAM" id="MobiDB-lite"/>
    </source>
</evidence>
<feature type="region of interest" description="Disordered" evidence="2">
    <location>
        <begin position="576"/>
        <end position="612"/>
    </location>
</feature>
<feature type="region of interest" description="Disordered" evidence="2">
    <location>
        <begin position="1221"/>
        <end position="1310"/>
    </location>
</feature>
<dbReference type="Proteomes" id="UP000807306">
    <property type="component" value="Unassembled WGS sequence"/>
</dbReference>
<evidence type="ECO:0000313" key="3">
    <source>
        <dbReference type="EMBL" id="KAF9525780.1"/>
    </source>
</evidence>
<comment type="caution">
    <text evidence="3">The sequence shown here is derived from an EMBL/GenBank/DDBJ whole genome shotgun (WGS) entry which is preliminary data.</text>
</comment>
<name>A0A9P6EB24_9AGAR</name>
<feature type="compositionally biased region" description="Low complexity" evidence="2">
    <location>
        <begin position="1542"/>
        <end position="1555"/>
    </location>
</feature>
<feature type="region of interest" description="Disordered" evidence="2">
    <location>
        <begin position="690"/>
        <end position="732"/>
    </location>
</feature>
<feature type="region of interest" description="Disordered" evidence="2">
    <location>
        <begin position="957"/>
        <end position="1142"/>
    </location>
</feature>
<feature type="compositionally biased region" description="Low complexity" evidence="2">
    <location>
        <begin position="690"/>
        <end position="704"/>
    </location>
</feature>
<feature type="compositionally biased region" description="Basic and acidic residues" evidence="2">
    <location>
        <begin position="1113"/>
        <end position="1128"/>
    </location>
</feature>
<feature type="region of interest" description="Disordered" evidence="2">
    <location>
        <begin position="1327"/>
        <end position="1564"/>
    </location>
</feature>
<dbReference type="OrthoDB" id="298939at2759"/>
<reference evidence="3" key="1">
    <citation type="submission" date="2020-11" db="EMBL/GenBank/DDBJ databases">
        <authorList>
            <consortium name="DOE Joint Genome Institute"/>
            <person name="Ahrendt S."/>
            <person name="Riley R."/>
            <person name="Andreopoulos W."/>
            <person name="Labutti K."/>
            <person name="Pangilinan J."/>
            <person name="Ruiz-Duenas F.J."/>
            <person name="Barrasa J.M."/>
            <person name="Sanchez-Garcia M."/>
            <person name="Camarero S."/>
            <person name="Miyauchi S."/>
            <person name="Serrano A."/>
            <person name="Linde D."/>
            <person name="Babiker R."/>
            <person name="Drula E."/>
            <person name="Ayuso-Fernandez I."/>
            <person name="Pacheco R."/>
            <person name="Padilla G."/>
            <person name="Ferreira P."/>
            <person name="Barriuso J."/>
            <person name="Kellner H."/>
            <person name="Castanera R."/>
            <person name="Alfaro M."/>
            <person name="Ramirez L."/>
            <person name="Pisabarro A.G."/>
            <person name="Kuo A."/>
            <person name="Tritt A."/>
            <person name="Lipzen A."/>
            <person name="He G."/>
            <person name="Yan M."/>
            <person name="Ng V."/>
            <person name="Cullen D."/>
            <person name="Martin F."/>
            <person name="Rosso M.-N."/>
            <person name="Henrissat B."/>
            <person name="Hibbett D."/>
            <person name="Martinez A.T."/>
            <person name="Grigoriev I.V."/>
        </authorList>
    </citation>
    <scope>NUCLEOTIDE SEQUENCE</scope>
    <source>
        <strain evidence="3">CBS 506.95</strain>
    </source>
</reference>
<keyword evidence="1" id="KW-0945">Host-virus interaction</keyword>
<feature type="compositionally biased region" description="Basic and acidic residues" evidence="2">
    <location>
        <begin position="1015"/>
        <end position="1048"/>
    </location>
</feature>
<feature type="region of interest" description="Disordered" evidence="2">
    <location>
        <begin position="513"/>
        <end position="561"/>
    </location>
</feature>
<dbReference type="PANTHER" id="PTHR13037:SF24">
    <property type="entry name" value="POLYCOMB PROTEIN PCL-RELATED"/>
    <property type="match status" value="1"/>
</dbReference>
<protein>
    <recommendedName>
        <fullName evidence="5">Arrestin C-terminal-like domain-containing protein</fullName>
    </recommendedName>
</protein>
<sequence length="1564" mass="162707">MPHDPMNAQTTHPKLKLSMTLSSSTFPAGSSTHPISGKLTMESLASASTSSSSSSPNNDKTLGIGIIMVELFAIQELISRDHSATSTFLHMRRVFQGPGLPPSNAVRAIPEFHPGGKQSMPEHYYPALRGLSTFLFRIPIPETSPSSISFANGQARVRYELRASVGVWWKGERRLVVERIGVDIVGAFPYHELLLTGAPIPEADAVVVGENGKVWMQGKVLGGVLVSGASACLELQVKNHSARKNSSLTLSVSRTLYLPSTSSGPSTSQKVASTPINLTDTLVTVPFRGAEYIIPPGAEGVANLVFDVPKAVRGVRGGVLEGEEEDIGEGGEPGKKMGGRRKTEALFEIRCKVEVRLGMGMGSKDIVLEIPIETVHPRALPPPNEIDPYLSSPGVLQQLQHPQMTGYPQVAGNPYHQHPQHSAYPGQHQVPPQMTGLPGLGGIPTHLTGVPTGYPQSPMSPIPSTPQAYYNHPSTSPAPTMPLPYVDPTSGQVWLPPPGPPRYADPYAVPLQPPQLPYSQGYTGHGPGTPPRAVSPHHAGLPFASHPHPQSNGLPPRGVSPSLPIDVYANLAPPPPIGSGVSARPRSAAGRSLPVPPVSPGPMSGARSGPTSPLVATAPEHPIIAESMSNIGVNGVGLDVGSLADIGQAAMNSSVDSIPQTDIPSEPKSHPNATNVVTTTTTAITTNPAAANAVTTTSSTTPLHSPRPLPQLLPPLPTRPGMPRKKSSERVDQLEKMAEVVVRRRSGDLSDLSVGGGLGLGVGVSRVKASDNNREKKEERGGLDVLEGALMRKRTPVGVDKTLPKLQAETVNLGLLNPPSRSGLGLALDIPDNSRIEIARRKSGESDRSGGGRSGAVTPSPKPRAGRILAEDADLQDALRPRSTTESTARTRDAASDSVGGPAPTQPIQIPMKSPEPLNDSAISSLTLAGGLGGDEIQADEFGAGLGLNAVNVGLERGRAKEKEGGGSGSDGDGRTHRGRSRSGGSGSRGSSGSLERDEEGVRSGALKAGGLRMHMRERASGEKLRERERERDAERDRASRGSKESRPSKASKANKPEKAKKTKSAASKGRVAAWLGGIDVGEPPMEEDIPPSPSVLGRFVAAEDDEQEEQEDNKVEEMEKRKNEEKAQTTAPNPRSSGFVPISTLNRSTIILPGHSSTIAGSGLPSTTTGIPPALLTNTTGAGTTPPGGTTPTPKFFYPLWASSTAVTSANARPMSIRTDRRVSPPSIRPMPSVPTKKDREVPMSYSAAAKTSKASSNVPGASTNPTWNDHPIPDSLMNPRPPSFPTKSPAPLDPETKYDIRSARGGRGGKVTAVASLWASGAIAGVSGDKAGNAHPATNGKPALRPKPANLGGLNGHGGVTELGRVKEESLSDEQVAYGASSRTAPPKPTPASKPTTTSTAASGPIKKSFSAALKTPFGQSSTSQATSVSFNPPGTSRSGASTPSSAVNLSKPSVSSARPQTSLGVPSSSKPPPPTAPKPLLRTSVSSSAIKTGGGGVVPGGLTRGDSRGLFGAGAFESATTASLDPAVEKRNKTPTPASRSGKTTPTPGSSTNVPSSCYFQ</sequence>
<feature type="compositionally biased region" description="Low complexity" evidence="2">
    <location>
        <begin position="1248"/>
        <end position="1258"/>
    </location>
</feature>
<gene>
    <name evidence="3" type="ORF">CPB83DRAFT_514084</name>
</gene>
<feature type="compositionally biased region" description="Acidic residues" evidence="2">
    <location>
        <begin position="1103"/>
        <end position="1112"/>
    </location>
</feature>
<evidence type="ECO:0000256" key="1">
    <source>
        <dbReference type="ARBA" id="ARBA00022581"/>
    </source>
</evidence>
<organism evidence="3 4">
    <name type="scientific">Crepidotus variabilis</name>
    <dbReference type="NCBI Taxonomy" id="179855"/>
    <lineage>
        <taxon>Eukaryota</taxon>
        <taxon>Fungi</taxon>
        <taxon>Dikarya</taxon>
        <taxon>Basidiomycota</taxon>
        <taxon>Agaricomycotina</taxon>
        <taxon>Agaricomycetes</taxon>
        <taxon>Agaricomycetidae</taxon>
        <taxon>Agaricales</taxon>
        <taxon>Agaricineae</taxon>
        <taxon>Crepidotaceae</taxon>
        <taxon>Crepidotus</taxon>
    </lineage>
</organism>
<accession>A0A9P6EB24</accession>